<gene>
    <name evidence="1" type="ORF">LCGC14_0908650</name>
</gene>
<dbReference type="EMBL" id="LAZR01003007">
    <property type="protein sequence ID" value="KKN23078.1"/>
    <property type="molecule type" value="Genomic_DNA"/>
</dbReference>
<protein>
    <submittedName>
        <fullName evidence="1">Uncharacterized protein</fullName>
    </submittedName>
</protein>
<dbReference type="AlphaFoldDB" id="A0A0F9S136"/>
<sequence length="578" mass="68243">MANNNNLNNNLLYIYNVGLKNIILEHKVEDRIGLEIYRKIEHYLRSSNENPIPEDNYKILEKIQEWMMGKSILKSELRKFFDSIIGSFRTKSSEVSRNIVIYLSKESEMFLIHTREDISVINYQFDNLIKVGLSKGNILRAFKFYISEGLNEIVFRHRESNKSKILMRLFGLESFHFDYTSVIRISCTNSARNLSYHVSLSPIKFFQLYDERTLRFDIENQRIIFPPDYLEIVSLKVKNNTFPPTKIRKFLDAAKKELENPIIKPRDKYLKHYKAKRLELKIDVEPWTIEKFTIKKEQNYKIVEYSNKIDFILENERNDVWHKPTIEWGTLILLDEDIEFSTEFLKVLNFEILKGSSTGRKCFIQLEYTAIPFEIGLFKIHNSPELGYIDVLLDTLQSEFKNTYDLNYKKILLITMLTLLKSSGFYQFKYFAENMVQEILKKEKIDISREVEENYILEFKGNSFFEVNARQNDIAQYIVDSLIPNLSNSNIVSLLLGYDETSDQIQPINYNNFKIEEKQELQSKIIEILKSDYNFEDDNLIIDIHLLNQKKDKGLILIVAGYSVSDDDNEMMKSLFAD</sequence>
<name>A0A0F9S136_9ZZZZ</name>
<comment type="caution">
    <text evidence="1">The sequence shown here is derived from an EMBL/GenBank/DDBJ whole genome shotgun (WGS) entry which is preliminary data.</text>
</comment>
<accession>A0A0F9S136</accession>
<evidence type="ECO:0000313" key="1">
    <source>
        <dbReference type="EMBL" id="KKN23078.1"/>
    </source>
</evidence>
<organism evidence="1">
    <name type="scientific">marine sediment metagenome</name>
    <dbReference type="NCBI Taxonomy" id="412755"/>
    <lineage>
        <taxon>unclassified sequences</taxon>
        <taxon>metagenomes</taxon>
        <taxon>ecological metagenomes</taxon>
    </lineage>
</organism>
<reference evidence="1" key="1">
    <citation type="journal article" date="2015" name="Nature">
        <title>Complex archaea that bridge the gap between prokaryotes and eukaryotes.</title>
        <authorList>
            <person name="Spang A."/>
            <person name="Saw J.H."/>
            <person name="Jorgensen S.L."/>
            <person name="Zaremba-Niedzwiedzka K."/>
            <person name="Martijn J."/>
            <person name="Lind A.E."/>
            <person name="van Eijk R."/>
            <person name="Schleper C."/>
            <person name="Guy L."/>
            <person name="Ettema T.J."/>
        </authorList>
    </citation>
    <scope>NUCLEOTIDE SEQUENCE</scope>
</reference>
<proteinExistence type="predicted"/>